<accession>A0ABS3KFQ1</accession>
<protein>
    <recommendedName>
        <fullName evidence="4">Histidine kinase</fullName>
    </recommendedName>
</protein>
<reference evidence="2 3" key="1">
    <citation type="submission" date="2020-09" db="EMBL/GenBank/DDBJ databases">
        <title>Roseomonas.</title>
        <authorList>
            <person name="Zhu W."/>
        </authorList>
    </citation>
    <scope>NUCLEOTIDE SEQUENCE [LARGE SCALE GENOMIC DNA]</scope>
    <source>
        <strain evidence="2 3">1311</strain>
    </source>
</reference>
<dbReference type="EMBL" id="JACTNF010000020">
    <property type="protein sequence ID" value="MBO1076301.1"/>
    <property type="molecule type" value="Genomic_DNA"/>
</dbReference>
<evidence type="ECO:0000313" key="2">
    <source>
        <dbReference type="EMBL" id="MBO1076301.1"/>
    </source>
</evidence>
<dbReference type="RefSeq" id="WP_207449163.1">
    <property type="nucleotide sequence ID" value="NZ_CP061091.1"/>
</dbReference>
<evidence type="ECO:0008006" key="4">
    <source>
        <dbReference type="Google" id="ProtNLM"/>
    </source>
</evidence>
<sequence length="48" mass="5309">MFRRPLLLLILILVIAALGGLLAIGAFPPPATQQPVERTLPNERFNTR</sequence>
<evidence type="ECO:0000256" key="1">
    <source>
        <dbReference type="SAM" id="MobiDB-lite"/>
    </source>
</evidence>
<keyword evidence="3" id="KW-1185">Reference proteome</keyword>
<organism evidence="2 3">
    <name type="scientific">Roseomonas marmotae</name>
    <dbReference type="NCBI Taxonomy" id="2768161"/>
    <lineage>
        <taxon>Bacteria</taxon>
        <taxon>Pseudomonadati</taxon>
        <taxon>Pseudomonadota</taxon>
        <taxon>Alphaproteobacteria</taxon>
        <taxon>Acetobacterales</taxon>
        <taxon>Roseomonadaceae</taxon>
        <taxon>Roseomonas</taxon>
    </lineage>
</organism>
<comment type="caution">
    <text evidence="2">The sequence shown here is derived from an EMBL/GenBank/DDBJ whole genome shotgun (WGS) entry which is preliminary data.</text>
</comment>
<proteinExistence type="predicted"/>
<feature type="region of interest" description="Disordered" evidence="1">
    <location>
        <begin position="29"/>
        <end position="48"/>
    </location>
</feature>
<name>A0ABS3KFQ1_9PROT</name>
<dbReference type="Proteomes" id="UP001518990">
    <property type="component" value="Unassembled WGS sequence"/>
</dbReference>
<gene>
    <name evidence="2" type="ORF">IAI60_16945</name>
</gene>
<evidence type="ECO:0000313" key="3">
    <source>
        <dbReference type="Proteomes" id="UP001518990"/>
    </source>
</evidence>